<evidence type="ECO:0000256" key="1">
    <source>
        <dbReference type="ARBA" id="ARBA00022801"/>
    </source>
</evidence>
<name>A0A6J3MIZ4_9PEZI</name>
<evidence type="ECO:0000313" key="3">
    <source>
        <dbReference type="Proteomes" id="UP000504637"/>
    </source>
</evidence>
<reference evidence="4" key="1">
    <citation type="submission" date="2020-01" db="EMBL/GenBank/DDBJ databases">
        <authorList>
            <consortium name="DOE Joint Genome Institute"/>
            <person name="Haridas S."/>
            <person name="Albert R."/>
            <person name="Binder M."/>
            <person name="Bloem J."/>
            <person name="Labutti K."/>
            <person name="Salamov A."/>
            <person name="Andreopoulos B."/>
            <person name="Baker S.E."/>
            <person name="Barry K."/>
            <person name="Bills G."/>
            <person name="Bluhm B.H."/>
            <person name="Cannon C."/>
            <person name="Castanera R."/>
            <person name="Culley D.E."/>
            <person name="Daum C."/>
            <person name="Ezra D."/>
            <person name="Gonzalez J.B."/>
            <person name="Henrissat B."/>
            <person name="Kuo A."/>
            <person name="Liang C."/>
            <person name="Lipzen A."/>
            <person name="Lutzoni F."/>
            <person name="Magnuson J."/>
            <person name="Mondo S."/>
            <person name="Nolan M."/>
            <person name="Ohm R."/>
            <person name="Pangilinan J."/>
            <person name="Park H.-J."/>
            <person name="Ramirez L."/>
            <person name="Alfaro M."/>
            <person name="Sun H."/>
            <person name="Tritt A."/>
            <person name="Yoshinaga Y."/>
            <person name="Zwiers L.-H."/>
            <person name="Turgeon B.G."/>
            <person name="Goodwin S.B."/>
            <person name="Spatafora J.W."/>
            <person name="Crous P.W."/>
            <person name="Grigoriev I.V."/>
        </authorList>
    </citation>
    <scope>NUCLEOTIDE SEQUENCE</scope>
    <source>
        <strain evidence="4">CBS 342.82</strain>
    </source>
</reference>
<dbReference type="InterPro" id="IPR013094">
    <property type="entry name" value="AB_hydrolase_3"/>
</dbReference>
<dbReference type="InterPro" id="IPR029058">
    <property type="entry name" value="AB_hydrolase_fold"/>
</dbReference>
<dbReference type="InterPro" id="IPR050300">
    <property type="entry name" value="GDXG_lipolytic_enzyme"/>
</dbReference>
<protein>
    <submittedName>
        <fullName evidence="4">Alpha/beta-hydrolase</fullName>
    </submittedName>
</protein>
<dbReference type="Proteomes" id="UP000504637">
    <property type="component" value="Unplaced"/>
</dbReference>
<organism evidence="4">
    <name type="scientific">Dissoconium aciculare CBS 342.82</name>
    <dbReference type="NCBI Taxonomy" id="1314786"/>
    <lineage>
        <taxon>Eukaryota</taxon>
        <taxon>Fungi</taxon>
        <taxon>Dikarya</taxon>
        <taxon>Ascomycota</taxon>
        <taxon>Pezizomycotina</taxon>
        <taxon>Dothideomycetes</taxon>
        <taxon>Dothideomycetidae</taxon>
        <taxon>Mycosphaerellales</taxon>
        <taxon>Dissoconiaceae</taxon>
        <taxon>Dissoconium</taxon>
    </lineage>
</organism>
<dbReference type="RefSeq" id="XP_033463923.1">
    <property type="nucleotide sequence ID" value="XM_033603579.1"/>
</dbReference>
<dbReference type="Pfam" id="PF07859">
    <property type="entry name" value="Abhydrolase_3"/>
    <property type="match status" value="1"/>
</dbReference>
<accession>A0A6J3MIZ4</accession>
<dbReference type="OrthoDB" id="2152029at2759"/>
<gene>
    <name evidence="4" type="ORF">K489DRAFT_374970</name>
</gene>
<dbReference type="PANTHER" id="PTHR48081:SF31">
    <property type="entry name" value="STERYL ACETYL HYDROLASE MUG81-RELATED"/>
    <property type="match status" value="1"/>
</dbReference>
<dbReference type="GeneID" id="54361379"/>
<sequence length="344" mass="37908">MTIVGRLPIELISNLSFFQRHRWEVWRGIGISFLRSFQAINRAPWFLNLTPPTGVCIRDSCSQQGWTHGSHVLSNASGPDAVIHEIVLNEAATAAPVVVYFHGGGYHNALVKQAHVPGAYEIGTQLRASSVFLLEYTLTPGAKYPTQLQQAVLAWNYLLNEREIVPARILLGGDSAGGHLALTLLAHGMQPCPGVTPMAQLGPDENRLKGLLLISPWPNMRADVPSFRMFEHIDMINIEGVHDFIDLYGPRLGEVWAEPLAADRSFWANLPVENLLVTCGNAECLRDSIVELFDGLKAAEENGARCDLILAEGEIHVHSALDYVLGIGPCESRRGIIDWVRRLS</sequence>
<reference evidence="4" key="3">
    <citation type="submission" date="2025-08" db="UniProtKB">
        <authorList>
            <consortium name="RefSeq"/>
        </authorList>
    </citation>
    <scope>IDENTIFICATION</scope>
    <source>
        <strain evidence="4">CBS 342.82</strain>
    </source>
</reference>
<keyword evidence="3" id="KW-1185">Reference proteome</keyword>
<reference evidence="4" key="2">
    <citation type="submission" date="2020-04" db="EMBL/GenBank/DDBJ databases">
        <authorList>
            <consortium name="NCBI Genome Project"/>
        </authorList>
    </citation>
    <scope>NUCLEOTIDE SEQUENCE</scope>
    <source>
        <strain evidence="4">CBS 342.82</strain>
    </source>
</reference>
<evidence type="ECO:0000259" key="2">
    <source>
        <dbReference type="Pfam" id="PF07859"/>
    </source>
</evidence>
<dbReference type="AlphaFoldDB" id="A0A6J3MIZ4"/>
<dbReference type="PANTHER" id="PTHR48081">
    <property type="entry name" value="AB HYDROLASE SUPERFAMILY PROTEIN C4A8.06C"/>
    <property type="match status" value="1"/>
</dbReference>
<proteinExistence type="predicted"/>
<evidence type="ECO:0000313" key="4">
    <source>
        <dbReference type="RefSeq" id="XP_033463923.1"/>
    </source>
</evidence>
<feature type="domain" description="Alpha/beta hydrolase fold-3" evidence="2">
    <location>
        <begin position="98"/>
        <end position="317"/>
    </location>
</feature>
<keyword evidence="1" id="KW-0378">Hydrolase</keyword>
<dbReference type="GO" id="GO:0016787">
    <property type="term" value="F:hydrolase activity"/>
    <property type="evidence" value="ECO:0007669"/>
    <property type="project" value="UniProtKB-KW"/>
</dbReference>
<dbReference type="Gene3D" id="3.40.50.1820">
    <property type="entry name" value="alpha/beta hydrolase"/>
    <property type="match status" value="1"/>
</dbReference>
<dbReference type="SUPFAM" id="SSF53474">
    <property type="entry name" value="alpha/beta-Hydrolases"/>
    <property type="match status" value="1"/>
</dbReference>